<organism evidence="1 2">
    <name type="scientific">Periconia macrospinosa</name>
    <dbReference type="NCBI Taxonomy" id="97972"/>
    <lineage>
        <taxon>Eukaryota</taxon>
        <taxon>Fungi</taxon>
        <taxon>Dikarya</taxon>
        <taxon>Ascomycota</taxon>
        <taxon>Pezizomycotina</taxon>
        <taxon>Dothideomycetes</taxon>
        <taxon>Pleosporomycetidae</taxon>
        <taxon>Pleosporales</taxon>
        <taxon>Massarineae</taxon>
        <taxon>Periconiaceae</taxon>
        <taxon>Periconia</taxon>
    </lineage>
</organism>
<reference evidence="1 2" key="1">
    <citation type="journal article" date="2018" name="Sci. Rep.">
        <title>Comparative genomics provides insights into the lifestyle and reveals functional heterogeneity of dark septate endophytic fungi.</title>
        <authorList>
            <person name="Knapp D.G."/>
            <person name="Nemeth J.B."/>
            <person name="Barry K."/>
            <person name="Hainaut M."/>
            <person name="Henrissat B."/>
            <person name="Johnson J."/>
            <person name="Kuo A."/>
            <person name="Lim J.H.P."/>
            <person name="Lipzen A."/>
            <person name="Nolan M."/>
            <person name="Ohm R.A."/>
            <person name="Tamas L."/>
            <person name="Grigoriev I.V."/>
            <person name="Spatafora J.W."/>
            <person name="Nagy L.G."/>
            <person name="Kovacs G.M."/>
        </authorList>
    </citation>
    <scope>NUCLEOTIDE SEQUENCE [LARGE SCALE GENOMIC DNA]</scope>
    <source>
        <strain evidence="1 2">DSE2036</strain>
    </source>
</reference>
<evidence type="ECO:0000313" key="2">
    <source>
        <dbReference type="Proteomes" id="UP000244855"/>
    </source>
</evidence>
<proteinExistence type="predicted"/>
<sequence>MRALYGKWVVDWNDLFGAVAVIDRECYTSKEYSTLKASWDRFFEIATYREREARQNRMALTGLLESFRHARSTLTRDRFFTLRGLAANSQNLAFEPDYT</sequence>
<dbReference type="EMBL" id="KZ805469">
    <property type="protein sequence ID" value="PVH96260.1"/>
    <property type="molecule type" value="Genomic_DNA"/>
</dbReference>
<dbReference type="AlphaFoldDB" id="A0A2V1DDS2"/>
<dbReference type="OrthoDB" id="1262810at2759"/>
<dbReference type="STRING" id="97972.A0A2V1DDS2"/>
<gene>
    <name evidence="1" type="ORF">DM02DRAFT_659357</name>
</gene>
<evidence type="ECO:0000313" key="1">
    <source>
        <dbReference type="EMBL" id="PVH96260.1"/>
    </source>
</evidence>
<accession>A0A2V1DDS2</accession>
<dbReference type="Proteomes" id="UP000244855">
    <property type="component" value="Unassembled WGS sequence"/>
</dbReference>
<name>A0A2V1DDS2_9PLEO</name>
<keyword evidence="2" id="KW-1185">Reference proteome</keyword>
<protein>
    <submittedName>
        <fullName evidence="1">Uncharacterized protein</fullName>
    </submittedName>
</protein>